<keyword evidence="2" id="KW-1185">Reference proteome</keyword>
<accession>A0ABW4I733</accession>
<gene>
    <name evidence="1" type="ORF">ACFSCW_14625</name>
</gene>
<sequence length="174" mass="18674">MVRRRKKGGLRQAQAEGSWGRASVLAGLAFATPALSRENLGIFERWGAFRDARPPRCFAIAEPVRATPANAGWRPFASVAVWPTLHARNQLHIRLRRARPQGSRVMLSIGGKRFDLIAGGADAWSPDPRADAAIVAAMRSAESMTVSAAGFGDTYRLRGAATAIDAATLGCARH</sequence>
<comment type="caution">
    <text evidence="1">The sequence shown here is derived from an EMBL/GenBank/DDBJ whole genome shotgun (WGS) entry which is preliminary data.</text>
</comment>
<protein>
    <submittedName>
        <fullName evidence="1">Uncharacterized protein</fullName>
    </submittedName>
</protein>
<reference evidence="2" key="1">
    <citation type="journal article" date="2019" name="Int. J. Syst. Evol. Microbiol.">
        <title>The Global Catalogue of Microorganisms (GCM) 10K type strain sequencing project: providing services to taxonomists for standard genome sequencing and annotation.</title>
        <authorList>
            <consortium name="The Broad Institute Genomics Platform"/>
            <consortium name="The Broad Institute Genome Sequencing Center for Infectious Disease"/>
            <person name="Wu L."/>
            <person name="Ma J."/>
        </authorList>
    </citation>
    <scope>NUCLEOTIDE SEQUENCE [LARGE SCALE GENOMIC DNA]</scope>
    <source>
        <strain evidence="2">CGMCC 1.16275</strain>
    </source>
</reference>
<organism evidence="1 2">
    <name type="scientific">Sphingomonas tabacisoli</name>
    <dbReference type="NCBI Taxonomy" id="2249466"/>
    <lineage>
        <taxon>Bacteria</taxon>
        <taxon>Pseudomonadati</taxon>
        <taxon>Pseudomonadota</taxon>
        <taxon>Alphaproteobacteria</taxon>
        <taxon>Sphingomonadales</taxon>
        <taxon>Sphingomonadaceae</taxon>
        <taxon>Sphingomonas</taxon>
    </lineage>
</organism>
<evidence type="ECO:0000313" key="2">
    <source>
        <dbReference type="Proteomes" id="UP001597115"/>
    </source>
</evidence>
<name>A0ABW4I733_9SPHN</name>
<dbReference type="RefSeq" id="WP_380890725.1">
    <property type="nucleotide sequence ID" value="NZ_JBHUDY010000002.1"/>
</dbReference>
<dbReference type="Proteomes" id="UP001597115">
    <property type="component" value="Unassembled WGS sequence"/>
</dbReference>
<proteinExistence type="predicted"/>
<evidence type="ECO:0000313" key="1">
    <source>
        <dbReference type="EMBL" id="MFD1613037.1"/>
    </source>
</evidence>
<dbReference type="EMBL" id="JBHUDY010000002">
    <property type="protein sequence ID" value="MFD1613037.1"/>
    <property type="molecule type" value="Genomic_DNA"/>
</dbReference>